<accession>B1I1V9</accession>
<dbReference type="HOGENOM" id="CLU_049382_0_1_9"/>
<reference evidence="3 4" key="2">
    <citation type="journal article" date="2008" name="Science">
        <title>Environmental genomics reveals a single-species ecosystem deep within Earth.</title>
        <authorList>
            <person name="Chivian D."/>
            <person name="Brodie E.L."/>
            <person name="Alm E.J."/>
            <person name="Culley D.E."/>
            <person name="Dehal P.S."/>
            <person name="Desantis T.Z."/>
            <person name="Gihring T.M."/>
            <person name="Lapidus A."/>
            <person name="Lin L.H."/>
            <person name="Lowry S.R."/>
            <person name="Moser D.P."/>
            <person name="Richardson P.M."/>
            <person name="Southam G."/>
            <person name="Wanger G."/>
            <person name="Pratt L.M."/>
            <person name="Andersen G.L."/>
            <person name="Hazen T.C."/>
            <person name="Brockman F.J."/>
            <person name="Arkin A.P."/>
            <person name="Onstott T.C."/>
        </authorList>
    </citation>
    <scope>NUCLEOTIDE SEQUENCE [LARGE SCALE GENOMIC DNA]</scope>
    <source>
        <strain evidence="3 4">MP104C</strain>
    </source>
</reference>
<gene>
    <name evidence="3" type="ordered locus">Daud_0465</name>
</gene>
<reference evidence="4" key="1">
    <citation type="submission" date="2007-10" db="EMBL/GenBank/DDBJ databases">
        <title>Complete sequence of chromosome of Desulforudis audaxviator MP104C.</title>
        <authorList>
            <person name="Copeland A."/>
            <person name="Lucas S."/>
            <person name="Lapidus A."/>
            <person name="Barry K."/>
            <person name="Glavina del Rio T."/>
            <person name="Dalin E."/>
            <person name="Tice H."/>
            <person name="Bruce D."/>
            <person name="Pitluck S."/>
            <person name="Lowry S.R."/>
            <person name="Larimer F."/>
            <person name="Land M.L."/>
            <person name="Hauser L."/>
            <person name="Kyrpides N."/>
            <person name="Ivanova N.N."/>
            <person name="Richardson P."/>
        </authorList>
    </citation>
    <scope>NUCLEOTIDE SEQUENCE [LARGE SCALE GENOMIC DNA]</scope>
    <source>
        <strain evidence="4">MP104C</strain>
    </source>
</reference>
<proteinExistence type="predicted"/>
<keyword evidence="4" id="KW-1185">Reference proteome</keyword>
<dbReference type="SUPFAM" id="SSF53335">
    <property type="entry name" value="S-adenosyl-L-methionine-dependent methyltransferases"/>
    <property type="match status" value="1"/>
</dbReference>
<keyword evidence="1 3" id="KW-0489">Methyltransferase</keyword>
<dbReference type="GO" id="GO:0008276">
    <property type="term" value="F:protein methyltransferase activity"/>
    <property type="evidence" value="ECO:0007669"/>
    <property type="project" value="TreeGrafter"/>
</dbReference>
<evidence type="ECO:0000256" key="2">
    <source>
        <dbReference type="ARBA" id="ARBA00022679"/>
    </source>
</evidence>
<dbReference type="CDD" id="cd02440">
    <property type="entry name" value="AdoMet_MTases"/>
    <property type="match status" value="1"/>
</dbReference>
<dbReference type="Pfam" id="PF06325">
    <property type="entry name" value="PrmA"/>
    <property type="match status" value="1"/>
</dbReference>
<dbReference type="Proteomes" id="UP000008544">
    <property type="component" value="Chromosome"/>
</dbReference>
<evidence type="ECO:0000313" key="3">
    <source>
        <dbReference type="EMBL" id="ACA59011.1"/>
    </source>
</evidence>
<dbReference type="EMBL" id="CP000860">
    <property type="protein sequence ID" value="ACA59011.1"/>
    <property type="molecule type" value="Genomic_DNA"/>
</dbReference>
<sequence>MFWLEVSIITPTGYQQRIENLIVGMGGSVKESEPEAGAGTGAAREGEVTVTGYFPAEDHAGDTIRLLRARVKNVLGTIPDITFAEIHGTDPKTGRRRLCTTFRVGERLVVKPSWESYAPKGEEVVVEQDPTLAFGCGTHPTTALALEYLERYLARGARVLDVGTGSGILAVAAAKLGAGRVCAIDKDPVAIKAARETVAQNNLQGRITIIEGNLLDQVTEKCDLLVANLHPHLLEELIPAAFSRINPGGALILTGFTADDEGLATGLLRGTGFKVEKATVRGRWVAMLARRP</sequence>
<evidence type="ECO:0000313" key="4">
    <source>
        <dbReference type="Proteomes" id="UP000008544"/>
    </source>
</evidence>
<dbReference type="RefSeq" id="WP_012301600.1">
    <property type="nucleotide sequence ID" value="NC_010424.1"/>
</dbReference>
<dbReference type="Gene3D" id="3.40.50.150">
    <property type="entry name" value="Vaccinia Virus protein VP39"/>
    <property type="match status" value="1"/>
</dbReference>
<organism evidence="3 4">
    <name type="scientific">Desulforudis audaxviator (strain MP104C)</name>
    <dbReference type="NCBI Taxonomy" id="477974"/>
    <lineage>
        <taxon>Bacteria</taxon>
        <taxon>Bacillati</taxon>
        <taxon>Bacillota</taxon>
        <taxon>Clostridia</taxon>
        <taxon>Thermoanaerobacterales</taxon>
        <taxon>Candidatus Desulforudaceae</taxon>
        <taxon>Candidatus Desulforudis</taxon>
    </lineage>
</organism>
<evidence type="ECO:0000256" key="1">
    <source>
        <dbReference type="ARBA" id="ARBA00022603"/>
    </source>
</evidence>
<dbReference type="KEGG" id="dau:Daud_0465"/>
<keyword evidence="2 3" id="KW-0808">Transferase</keyword>
<dbReference type="GO" id="GO:0032259">
    <property type="term" value="P:methylation"/>
    <property type="evidence" value="ECO:0007669"/>
    <property type="project" value="UniProtKB-KW"/>
</dbReference>
<name>B1I1V9_DESAP</name>
<dbReference type="InterPro" id="IPR029063">
    <property type="entry name" value="SAM-dependent_MTases_sf"/>
</dbReference>
<dbReference type="InterPro" id="IPR050078">
    <property type="entry name" value="Ribosomal_L11_MeTrfase_PrmA"/>
</dbReference>
<dbReference type="PANTHER" id="PTHR43648">
    <property type="entry name" value="ELECTRON TRANSFER FLAVOPROTEIN BETA SUBUNIT LYSINE METHYLTRANSFERASE"/>
    <property type="match status" value="1"/>
</dbReference>
<dbReference type="eggNOG" id="COG2264">
    <property type="taxonomic scope" value="Bacteria"/>
</dbReference>
<dbReference type="PANTHER" id="PTHR43648:SF1">
    <property type="entry name" value="ELECTRON TRANSFER FLAVOPROTEIN BETA SUBUNIT LYSINE METHYLTRANSFERASE"/>
    <property type="match status" value="1"/>
</dbReference>
<protein>
    <submittedName>
        <fullName evidence="3">Ribosomal L11 methyltransferase</fullName>
    </submittedName>
</protein>
<dbReference type="AlphaFoldDB" id="B1I1V9"/>
<dbReference type="STRING" id="477974.Daud_0465"/>